<sequence>MATPTLAHFKLPQIDNEPM</sequence>
<dbReference type="AlphaFoldDB" id="A0A8H7SIN5"/>
<dbReference type="EMBL" id="JAEPRE010000307">
    <property type="protein sequence ID" value="KAG2229128.1"/>
    <property type="molecule type" value="Genomic_DNA"/>
</dbReference>
<proteinExistence type="predicted"/>
<accession>A0A8H7SIN5</accession>
<protein>
    <submittedName>
        <fullName evidence="1">Uncharacterized protein</fullName>
    </submittedName>
</protein>
<feature type="non-terminal residue" evidence="1">
    <location>
        <position position="19"/>
    </location>
</feature>
<comment type="caution">
    <text evidence="1">The sequence shown here is derived from an EMBL/GenBank/DDBJ whole genome shotgun (WGS) entry which is preliminary data.</text>
</comment>
<organism evidence="1 2">
    <name type="scientific">Thamnidium elegans</name>
    <dbReference type="NCBI Taxonomy" id="101142"/>
    <lineage>
        <taxon>Eukaryota</taxon>
        <taxon>Fungi</taxon>
        <taxon>Fungi incertae sedis</taxon>
        <taxon>Mucoromycota</taxon>
        <taxon>Mucoromycotina</taxon>
        <taxon>Mucoromycetes</taxon>
        <taxon>Mucorales</taxon>
        <taxon>Mucorineae</taxon>
        <taxon>Mucoraceae</taxon>
        <taxon>Thamnidium</taxon>
    </lineage>
</organism>
<evidence type="ECO:0000313" key="1">
    <source>
        <dbReference type="EMBL" id="KAG2229128.1"/>
    </source>
</evidence>
<keyword evidence="2" id="KW-1185">Reference proteome</keyword>
<reference evidence="1" key="1">
    <citation type="submission" date="2021-01" db="EMBL/GenBank/DDBJ databases">
        <title>Metabolic potential, ecology and presence of endohyphal bacteria is reflected in genomic diversity of Mucoromycotina.</title>
        <authorList>
            <person name="Muszewska A."/>
            <person name="Okrasinska A."/>
            <person name="Steczkiewicz K."/>
            <person name="Drgas O."/>
            <person name="Orlowska M."/>
            <person name="Perlinska-Lenart U."/>
            <person name="Aleksandrzak-Piekarczyk T."/>
            <person name="Szatraj K."/>
            <person name="Zielenkiewicz U."/>
            <person name="Pilsyk S."/>
            <person name="Malc E."/>
            <person name="Mieczkowski P."/>
            <person name="Kruszewska J.S."/>
            <person name="Biernat P."/>
            <person name="Pawlowska J."/>
        </authorList>
    </citation>
    <scope>NUCLEOTIDE SEQUENCE</scope>
    <source>
        <strain evidence="1">WA0000018081</strain>
    </source>
</reference>
<evidence type="ECO:0000313" key="2">
    <source>
        <dbReference type="Proteomes" id="UP000613177"/>
    </source>
</evidence>
<gene>
    <name evidence="1" type="ORF">INT48_005487</name>
</gene>
<name>A0A8H7SIN5_9FUNG</name>
<dbReference type="Proteomes" id="UP000613177">
    <property type="component" value="Unassembled WGS sequence"/>
</dbReference>